<gene>
    <name evidence="1" type="ORF">S12H4_08691</name>
</gene>
<accession>X1SFL5</accession>
<protein>
    <submittedName>
        <fullName evidence="1">Uncharacterized protein</fullName>
    </submittedName>
</protein>
<evidence type="ECO:0000313" key="1">
    <source>
        <dbReference type="EMBL" id="GAI66554.1"/>
    </source>
</evidence>
<dbReference type="AlphaFoldDB" id="X1SFL5"/>
<dbReference type="EMBL" id="BARW01003394">
    <property type="protein sequence ID" value="GAI66554.1"/>
    <property type="molecule type" value="Genomic_DNA"/>
</dbReference>
<name>X1SFL5_9ZZZZ</name>
<reference evidence="1" key="1">
    <citation type="journal article" date="2014" name="Front. Microbiol.">
        <title>High frequency of phylogenetically diverse reductive dehalogenase-homologous genes in deep subseafloor sedimentary metagenomes.</title>
        <authorList>
            <person name="Kawai M."/>
            <person name="Futagami T."/>
            <person name="Toyoda A."/>
            <person name="Takaki Y."/>
            <person name="Nishi S."/>
            <person name="Hori S."/>
            <person name="Arai W."/>
            <person name="Tsubouchi T."/>
            <person name="Morono Y."/>
            <person name="Uchiyama I."/>
            <person name="Ito T."/>
            <person name="Fujiyama A."/>
            <person name="Inagaki F."/>
            <person name="Takami H."/>
        </authorList>
    </citation>
    <scope>NUCLEOTIDE SEQUENCE</scope>
    <source>
        <strain evidence="1">Expedition CK06-06</strain>
    </source>
</reference>
<comment type="caution">
    <text evidence="1">The sequence shown here is derived from an EMBL/GenBank/DDBJ whole genome shotgun (WGS) entry which is preliminary data.</text>
</comment>
<proteinExistence type="predicted"/>
<sequence>MDIIQHLLKLISPALRELIVKYAQELKAYAQSTDNPIDDIAVWLLFLVIGLPWNSK</sequence>
<organism evidence="1">
    <name type="scientific">marine sediment metagenome</name>
    <dbReference type="NCBI Taxonomy" id="412755"/>
    <lineage>
        <taxon>unclassified sequences</taxon>
        <taxon>metagenomes</taxon>
        <taxon>ecological metagenomes</taxon>
    </lineage>
</organism>